<dbReference type="GO" id="GO:0008252">
    <property type="term" value="F:nucleotidase activity"/>
    <property type="evidence" value="ECO:0007669"/>
    <property type="project" value="TreeGrafter"/>
</dbReference>
<dbReference type="GO" id="GO:0006206">
    <property type="term" value="P:pyrimidine nucleobase metabolic process"/>
    <property type="evidence" value="ECO:0007669"/>
    <property type="project" value="TreeGrafter"/>
</dbReference>
<evidence type="ECO:0000313" key="1">
    <source>
        <dbReference type="EMBL" id="KAF5388122.1"/>
    </source>
</evidence>
<dbReference type="InterPro" id="IPR036412">
    <property type="entry name" value="HAD-like_sf"/>
</dbReference>
<dbReference type="SFLD" id="SFLDS00003">
    <property type="entry name" value="Haloacid_Dehalogenase"/>
    <property type="match status" value="1"/>
</dbReference>
<dbReference type="GO" id="GO:0009166">
    <property type="term" value="P:nucleotide catabolic process"/>
    <property type="evidence" value="ECO:0007669"/>
    <property type="project" value="TreeGrafter"/>
</dbReference>
<dbReference type="InterPro" id="IPR006439">
    <property type="entry name" value="HAD-SF_hydro_IA"/>
</dbReference>
<dbReference type="PANTHER" id="PTHR47438">
    <property type="entry name" value="PHOSPHATE METABOLISM PROTEIN 8-RELATED"/>
    <property type="match status" value="1"/>
</dbReference>
<dbReference type="Proteomes" id="UP000565441">
    <property type="component" value="Unassembled WGS sequence"/>
</dbReference>
<keyword evidence="2" id="KW-1185">Reference proteome</keyword>
<dbReference type="NCBIfam" id="TIGR01993">
    <property type="entry name" value="Pyr-5-nucltdase"/>
    <property type="match status" value="1"/>
</dbReference>
<dbReference type="SFLD" id="SFLDG01132">
    <property type="entry name" value="C1.5.3:_5'-Nucleotidase_Like"/>
    <property type="match status" value="1"/>
</dbReference>
<dbReference type="SFLD" id="SFLDG01129">
    <property type="entry name" value="C1.5:_HAD__Beta-PGM__Phosphata"/>
    <property type="match status" value="1"/>
</dbReference>
<name>A0A8H5HRD3_9AGAR</name>
<sequence length="250" mass="28641">MSASHQSGSADDRAVVWFDIDNTLYSASSRISHVMGHKIHAYFLKLGLTHDEASELHLRYYTQYGLALRGLTRHHDIDPLDFDRQCDGSLPLEDMIQFDPSLRKLFEDIDRSKVRVWALTNAYRPHAERVLRILQLDDLIDGLVYCDYRVENFSCKPEPEFYQLAMKQANISDPSKCYFIDDNRGNIDGARAQGWAKCVHFCEKGLEAVEGGRTMQIGKERAPGAKSDDDVEIVTSIEELRVVWPEIFKI</sequence>
<dbReference type="Pfam" id="PF00702">
    <property type="entry name" value="Hydrolase"/>
    <property type="match status" value="1"/>
</dbReference>
<dbReference type="AlphaFoldDB" id="A0A8H5HRD3"/>
<proteinExistence type="predicted"/>
<dbReference type="PANTHER" id="PTHR47438:SF1">
    <property type="entry name" value="PHOSPHATE METABOLISM PROTEIN 8-RELATED"/>
    <property type="match status" value="1"/>
</dbReference>
<dbReference type="OrthoDB" id="1065058at2759"/>
<dbReference type="SUPFAM" id="SSF56784">
    <property type="entry name" value="HAD-like"/>
    <property type="match status" value="1"/>
</dbReference>
<dbReference type="NCBIfam" id="TIGR01509">
    <property type="entry name" value="HAD-SF-IA-v3"/>
    <property type="match status" value="1"/>
</dbReference>
<dbReference type="InterPro" id="IPR052791">
    <property type="entry name" value="SSM1_domain"/>
</dbReference>
<organism evidence="1 2">
    <name type="scientific">Tricholomella constricta</name>
    <dbReference type="NCBI Taxonomy" id="117010"/>
    <lineage>
        <taxon>Eukaryota</taxon>
        <taxon>Fungi</taxon>
        <taxon>Dikarya</taxon>
        <taxon>Basidiomycota</taxon>
        <taxon>Agaricomycotina</taxon>
        <taxon>Agaricomycetes</taxon>
        <taxon>Agaricomycetidae</taxon>
        <taxon>Agaricales</taxon>
        <taxon>Tricholomatineae</taxon>
        <taxon>Lyophyllaceae</taxon>
        <taxon>Tricholomella</taxon>
    </lineage>
</organism>
<dbReference type="Gene3D" id="3.40.50.1000">
    <property type="entry name" value="HAD superfamily/HAD-like"/>
    <property type="match status" value="1"/>
</dbReference>
<accession>A0A8H5HRD3</accession>
<reference evidence="1 2" key="1">
    <citation type="journal article" date="2020" name="ISME J.">
        <title>Uncovering the hidden diversity of litter-decomposition mechanisms in mushroom-forming fungi.</title>
        <authorList>
            <person name="Floudas D."/>
            <person name="Bentzer J."/>
            <person name="Ahren D."/>
            <person name="Johansson T."/>
            <person name="Persson P."/>
            <person name="Tunlid A."/>
        </authorList>
    </citation>
    <scope>NUCLEOTIDE SEQUENCE [LARGE SCALE GENOMIC DNA]</scope>
    <source>
        <strain evidence="1 2">CBS 661.87</strain>
    </source>
</reference>
<evidence type="ECO:0000313" key="2">
    <source>
        <dbReference type="Proteomes" id="UP000565441"/>
    </source>
</evidence>
<dbReference type="EMBL" id="JAACJP010000001">
    <property type="protein sequence ID" value="KAF5388122.1"/>
    <property type="molecule type" value="Genomic_DNA"/>
</dbReference>
<evidence type="ECO:0008006" key="3">
    <source>
        <dbReference type="Google" id="ProtNLM"/>
    </source>
</evidence>
<dbReference type="Gene3D" id="1.10.150.450">
    <property type="match status" value="1"/>
</dbReference>
<dbReference type="InterPro" id="IPR023214">
    <property type="entry name" value="HAD_sf"/>
</dbReference>
<protein>
    <recommendedName>
        <fullName evidence="3">Pyrimidine 5-nucleotidase</fullName>
    </recommendedName>
</protein>
<dbReference type="InterPro" id="IPR010237">
    <property type="entry name" value="Pyr-5-nucltdase"/>
</dbReference>
<gene>
    <name evidence="1" type="ORF">D9615_000489</name>
</gene>
<comment type="caution">
    <text evidence="1">The sequence shown here is derived from an EMBL/GenBank/DDBJ whole genome shotgun (WGS) entry which is preliminary data.</text>
</comment>